<organism evidence="2 3">
    <name type="scientific">Pichia sorbitophila (strain ATCC MYA-4447 / BCRC 22081 / CBS 7064 / NBRC 10061 / NRRL Y-12695)</name>
    <name type="common">Hybrid yeast</name>
    <dbReference type="NCBI Taxonomy" id="559304"/>
    <lineage>
        <taxon>Eukaryota</taxon>
        <taxon>Fungi</taxon>
        <taxon>Dikarya</taxon>
        <taxon>Ascomycota</taxon>
        <taxon>Saccharomycotina</taxon>
        <taxon>Pichiomycetes</taxon>
        <taxon>Debaryomycetaceae</taxon>
        <taxon>Millerozyma</taxon>
    </lineage>
</organism>
<name>G8YT89_PICSO</name>
<feature type="region of interest" description="Disordered" evidence="1">
    <location>
        <begin position="69"/>
        <end position="93"/>
    </location>
</feature>
<evidence type="ECO:0000313" key="2">
    <source>
        <dbReference type="EMBL" id="CCE73140.1"/>
    </source>
</evidence>
<dbReference type="EMBL" id="FO082058">
    <property type="protein sequence ID" value="CCE73140.1"/>
    <property type="molecule type" value="Genomic_DNA"/>
</dbReference>
<accession>G8YT89</accession>
<dbReference type="HOGENOM" id="CLU_1434939_0_0_1"/>
<evidence type="ECO:0000256" key="1">
    <source>
        <dbReference type="SAM" id="MobiDB-lite"/>
    </source>
</evidence>
<dbReference type="InParanoid" id="G8YT89"/>
<dbReference type="Proteomes" id="UP000005222">
    <property type="component" value="Chromosome B"/>
</dbReference>
<evidence type="ECO:0000313" key="3">
    <source>
        <dbReference type="Proteomes" id="UP000005222"/>
    </source>
</evidence>
<sequence length="189" mass="20547">MIRAEVRYAIVVEWRTVELCCGLHKSSSSSRSGTVNSGVAGTSWWRSQRWWGDGCRRVSDLSSASGISGQHTAAVVQRRGEDSSLGPGRRRESAAEDVHQGIFVLCYVVTRAGPGLLDSGRMLQRTRRYLYPFAISGPVPARFRLMHTGGANCTVCPSTRSTDAPVACKDFVLFPLSAIIAVVIANTCR</sequence>
<gene>
    <name evidence="2" type="primary">Piso0_000161</name>
    <name evidence="2" type="ORF">GNLVRS01_PISO0B03433g</name>
</gene>
<keyword evidence="3" id="KW-1185">Reference proteome</keyword>
<reference evidence="2 3" key="1">
    <citation type="journal article" date="2012" name="G3 (Bethesda)">
        <title>Pichia sorbitophila, an interspecies yeast hybrid reveals early steps of genome resolution following polyploidization.</title>
        <authorList>
            <person name="Leh Louis V."/>
            <person name="Despons L."/>
            <person name="Friedrich A."/>
            <person name="Martin T."/>
            <person name="Durrens P."/>
            <person name="Casaregola S."/>
            <person name="Neuveglise C."/>
            <person name="Fairhead C."/>
            <person name="Marck C."/>
            <person name="Cruz J.A."/>
            <person name="Straub M.L."/>
            <person name="Kugler V."/>
            <person name="Sacerdot C."/>
            <person name="Uzunov Z."/>
            <person name="Thierry A."/>
            <person name="Weiss S."/>
            <person name="Bleykasten C."/>
            <person name="De Montigny J."/>
            <person name="Jacques N."/>
            <person name="Jung P."/>
            <person name="Lemaire M."/>
            <person name="Mallet S."/>
            <person name="Morel G."/>
            <person name="Richard G.F."/>
            <person name="Sarkar A."/>
            <person name="Savel G."/>
            <person name="Schacherer J."/>
            <person name="Seret M.L."/>
            <person name="Talla E."/>
            <person name="Samson G."/>
            <person name="Jubin C."/>
            <person name="Poulain J."/>
            <person name="Vacherie B."/>
            <person name="Barbe V."/>
            <person name="Pelletier E."/>
            <person name="Sherman D.J."/>
            <person name="Westhof E."/>
            <person name="Weissenbach J."/>
            <person name="Baret P.V."/>
            <person name="Wincker P."/>
            <person name="Gaillardin C."/>
            <person name="Dujon B."/>
            <person name="Souciet J.L."/>
        </authorList>
    </citation>
    <scope>NUCLEOTIDE SEQUENCE [LARGE SCALE GENOMIC DNA]</scope>
    <source>
        <strain evidence="3">ATCC MYA-4447 / BCRC 22081 / CBS 7064 / NBRC 10061 / NRRL Y-12695</strain>
    </source>
</reference>
<protein>
    <submittedName>
        <fullName evidence="2">Piso0_000161 protein</fullName>
    </submittedName>
</protein>
<dbReference type="AlphaFoldDB" id="G8YT89"/>
<proteinExistence type="predicted"/>